<name>C9ZTN5_TRYB9</name>
<protein>
    <submittedName>
        <fullName evidence="2">Uncharacterized protein</fullName>
    </submittedName>
</protein>
<reference evidence="3" key="1">
    <citation type="journal article" date="2010" name="PLoS Negl. Trop. Dis.">
        <title>The genome sequence of Trypanosoma brucei gambiense, causative agent of chronic human african trypanosomiasis.</title>
        <authorList>
            <person name="Jackson A.P."/>
            <person name="Sanders M."/>
            <person name="Berry A."/>
            <person name="McQuillan J."/>
            <person name="Aslett M.A."/>
            <person name="Quail M.A."/>
            <person name="Chukualim B."/>
            <person name="Capewell P."/>
            <person name="MacLeod A."/>
            <person name="Melville S.E."/>
            <person name="Gibson W."/>
            <person name="Barry J.D."/>
            <person name="Berriman M."/>
            <person name="Hertz-Fowler C."/>
        </authorList>
    </citation>
    <scope>NUCLEOTIDE SEQUENCE [LARGE SCALE GENOMIC DNA]</scope>
    <source>
        <strain evidence="3">MHOM/CI/86/DAL972</strain>
    </source>
</reference>
<dbReference type="Proteomes" id="UP000002316">
    <property type="component" value="Chromosome 7"/>
</dbReference>
<organism evidence="2 3">
    <name type="scientific">Trypanosoma brucei gambiense (strain MHOM/CI/86/DAL972)</name>
    <dbReference type="NCBI Taxonomy" id="679716"/>
    <lineage>
        <taxon>Eukaryota</taxon>
        <taxon>Discoba</taxon>
        <taxon>Euglenozoa</taxon>
        <taxon>Kinetoplastea</taxon>
        <taxon>Metakinetoplastina</taxon>
        <taxon>Trypanosomatida</taxon>
        <taxon>Trypanosomatidae</taxon>
        <taxon>Trypanosoma</taxon>
    </lineage>
</organism>
<dbReference type="GeneID" id="23862938"/>
<feature type="transmembrane region" description="Helical" evidence="1">
    <location>
        <begin position="42"/>
        <end position="64"/>
    </location>
</feature>
<sequence length="111" mass="12309">MAAVVPHTFVVVLCMGLVIFFSTDVPPPLAVHRLRRIGAIRVFTHCLSLMIPPLFFAAVDYICLHMKAASDRNDEFAVVVSPRDPVILCCCVSFSHVVSMIRSHIVSLILF</sequence>
<keyword evidence="1" id="KW-0472">Membrane</keyword>
<keyword evidence="1" id="KW-0812">Transmembrane</keyword>
<dbReference type="KEGG" id="tbg:TbgDal_VII6630"/>
<evidence type="ECO:0000313" key="2">
    <source>
        <dbReference type="EMBL" id="CBH12770.1"/>
    </source>
</evidence>
<dbReference type="AlphaFoldDB" id="C9ZTN5"/>
<evidence type="ECO:0000256" key="1">
    <source>
        <dbReference type="SAM" id="Phobius"/>
    </source>
</evidence>
<dbReference type="EMBL" id="FN554970">
    <property type="protein sequence ID" value="CBH12770.1"/>
    <property type="molecule type" value="Genomic_DNA"/>
</dbReference>
<accession>C9ZTN5</accession>
<keyword evidence="1" id="KW-1133">Transmembrane helix</keyword>
<dbReference type="RefSeq" id="XP_011775050.1">
    <property type="nucleotide sequence ID" value="XM_011776748.1"/>
</dbReference>
<feature type="transmembrane region" description="Helical" evidence="1">
    <location>
        <begin position="5"/>
        <end position="22"/>
    </location>
</feature>
<proteinExistence type="predicted"/>
<gene>
    <name evidence="2" type="ORF">TbgDal_VII6630</name>
</gene>
<evidence type="ECO:0000313" key="3">
    <source>
        <dbReference type="Proteomes" id="UP000002316"/>
    </source>
</evidence>